<reference evidence="1 2" key="1">
    <citation type="submission" date="2019-05" db="EMBL/GenBank/DDBJ databases">
        <title>Another draft genome of Portunus trituberculatus and its Hox gene families provides insights of decapod evolution.</title>
        <authorList>
            <person name="Jeong J.-H."/>
            <person name="Song I."/>
            <person name="Kim S."/>
            <person name="Choi T."/>
            <person name="Kim D."/>
            <person name="Ryu S."/>
            <person name="Kim W."/>
        </authorList>
    </citation>
    <scope>NUCLEOTIDE SEQUENCE [LARGE SCALE GENOMIC DNA]</scope>
    <source>
        <tissue evidence="1">Muscle</tissue>
    </source>
</reference>
<evidence type="ECO:0000313" key="1">
    <source>
        <dbReference type="EMBL" id="MPC71768.1"/>
    </source>
</evidence>
<comment type="caution">
    <text evidence="1">The sequence shown here is derived from an EMBL/GenBank/DDBJ whole genome shotgun (WGS) entry which is preliminary data.</text>
</comment>
<dbReference type="EMBL" id="VSRR010033537">
    <property type="protein sequence ID" value="MPC71768.1"/>
    <property type="molecule type" value="Genomic_DNA"/>
</dbReference>
<accession>A0A5B7HSV1</accession>
<name>A0A5B7HSV1_PORTR</name>
<keyword evidence="2" id="KW-1185">Reference proteome</keyword>
<organism evidence="1 2">
    <name type="scientific">Portunus trituberculatus</name>
    <name type="common">Swimming crab</name>
    <name type="synonym">Neptunus trituberculatus</name>
    <dbReference type="NCBI Taxonomy" id="210409"/>
    <lineage>
        <taxon>Eukaryota</taxon>
        <taxon>Metazoa</taxon>
        <taxon>Ecdysozoa</taxon>
        <taxon>Arthropoda</taxon>
        <taxon>Crustacea</taxon>
        <taxon>Multicrustacea</taxon>
        <taxon>Malacostraca</taxon>
        <taxon>Eumalacostraca</taxon>
        <taxon>Eucarida</taxon>
        <taxon>Decapoda</taxon>
        <taxon>Pleocyemata</taxon>
        <taxon>Brachyura</taxon>
        <taxon>Eubrachyura</taxon>
        <taxon>Portunoidea</taxon>
        <taxon>Portunidae</taxon>
        <taxon>Portuninae</taxon>
        <taxon>Portunus</taxon>
    </lineage>
</organism>
<dbReference type="AlphaFoldDB" id="A0A5B7HSV1"/>
<dbReference type="Proteomes" id="UP000324222">
    <property type="component" value="Unassembled WGS sequence"/>
</dbReference>
<evidence type="ECO:0000313" key="2">
    <source>
        <dbReference type="Proteomes" id="UP000324222"/>
    </source>
</evidence>
<proteinExistence type="predicted"/>
<gene>
    <name evidence="1" type="ORF">E2C01_066054</name>
</gene>
<sequence length="95" mass="10780">MRHAACTATRTFRGVVVACRDELLSHLEQRQGSKKEQRKAHQHMERFGKTDCEIVRERFGKIDCGIALTILLVLIYGALPNENQQLKLTVETGES</sequence>
<protein>
    <submittedName>
        <fullName evidence="1">Uncharacterized protein</fullName>
    </submittedName>
</protein>